<keyword evidence="1" id="KW-0472">Membrane</keyword>
<evidence type="ECO:0000313" key="3">
    <source>
        <dbReference type="Proteomes" id="UP001153404"/>
    </source>
</evidence>
<sequence length="156" mass="18206">MARFGDGLIFAAAVAAIIWWVWRRFRHWLHEPPSSRLRRLARDGAPDDEDEAAALLREHGYEALSGKHRIPLGVSVDDGPYEATRLYFDYIASKEERYYLVKLERPRQPMDWTASGIRERLLVYALLFPECEGVIVADMRDRTLRTVRFKIEEGKE</sequence>
<keyword evidence="1" id="KW-1133">Transmembrane helix</keyword>
<keyword evidence="3" id="KW-1185">Reference proteome</keyword>
<gene>
    <name evidence="2" type="ORF">OMP40_30775</name>
</gene>
<dbReference type="AlphaFoldDB" id="A0A9X4KXV7"/>
<dbReference type="Proteomes" id="UP001153404">
    <property type="component" value="Unassembled WGS sequence"/>
</dbReference>
<keyword evidence="1" id="KW-0812">Transmembrane</keyword>
<accession>A0A9X4KXV7</accession>
<organism evidence="2 3">
    <name type="scientific">Cohnella rhizosphaerae</name>
    <dbReference type="NCBI Taxonomy" id="1457232"/>
    <lineage>
        <taxon>Bacteria</taxon>
        <taxon>Bacillati</taxon>
        <taxon>Bacillota</taxon>
        <taxon>Bacilli</taxon>
        <taxon>Bacillales</taxon>
        <taxon>Paenibacillaceae</taxon>
        <taxon>Cohnella</taxon>
    </lineage>
</organism>
<feature type="transmembrane region" description="Helical" evidence="1">
    <location>
        <begin position="6"/>
        <end position="22"/>
    </location>
</feature>
<protein>
    <submittedName>
        <fullName evidence="2">Uncharacterized protein</fullName>
    </submittedName>
</protein>
<proteinExistence type="predicted"/>
<comment type="caution">
    <text evidence="2">The sequence shown here is derived from an EMBL/GenBank/DDBJ whole genome shotgun (WGS) entry which is preliminary data.</text>
</comment>
<dbReference type="RefSeq" id="WP_277536985.1">
    <property type="nucleotide sequence ID" value="NZ_JAPDIA010000008.1"/>
</dbReference>
<name>A0A9X4KXV7_9BACL</name>
<evidence type="ECO:0000256" key="1">
    <source>
        <dbReference type="SAM" id="Phobius"/>
    </source>
</evidence>
<evidence type="ECO:0000313" key="2">
    <source>
        <dbReference type="EMBL" id="MDG0813195.1"/>
    </source>
</evidence>
<dbReference type="EMBL" id="JAPDIA010000008">
    <property type="protein sequence ID" value="MDG0813195.1"/>
    <property type="molecule type" value="Genomic_DNA"/>
</dbReference>
<reference evidence="2" key="1">
    <citation type="submission" date="2022-10" db="EMBL/GenBank/DDBJ databases">
        <title>Comparative genomic analysis of Cohnella hashimotonis sp. nov., isolated from the International Space Station.</title>
        <authorList>
            <person name="Simpson A."/>
            <person name="Venkateswaran K."/>
        </authorList>
    </citation>
    <scope>NUCLEOTIDE SEQUENCE</scope>
    <source>
        <strain evidence="2">DSM 28161</strain>
    </source>
</reference>